<comment type="function">
    <text evidence="1 10">Controls the rotational direction of flagella during chemotaxis.</text>
</comment>
<dbReference type="Pfam" id="PF03748">
    <property type="entry name" value="FliL"/>
    <property type="match status" value="1"/>
</dbReference>
<evidence type="ECO:0000256" key="3">
    <source>
        <dbReference type="ARBA" id="ARBA00008281"/>
    </source>
</evidence>
<dbReference type="KEGG" id="bcai:K788_0007141"/>
<evidence type="ECO:0000256" key="5">
    <source>
        <dbReference type="ARBA" id="ARBA00022500"/>
    </source>
</evidence>
<evidence type="ECO:0000256" key="7">
    <source>
        <dbReference type="ARBA" id="ARBA00022779"/>
    </source>
</evidence>
<name>A0A0P0R5Y8_9BURK</name>
<dbReference type="Proteomes" id="UP000019146">
    <property type="component" value="Chromosome 1"/>
</dbReference>
<keyword evidence="6 10" id="KW-0812">Transmembrane</keyword>
<evidence type="ECO:0000256" key="10">
    <source>
        <dbReference type="RuleBase" id="RU364125"/>
    </source>
</evidence>
<evidence type="ECO:0000256" key="9">
    <source>
        <dbReference type="ARBA" id="ARBA00023136"/>
    </source>
</evidence>
<evidence type="ECO:0000256" key="4">
    <source>
        <dbReference type="ARBA" id="ARBA00022475"/>
    </source>
</evidence>
<evidence type="ECO:0000256" key="1">
    <source>
        <dbReference type="ARBA" id="ARBA00002254"/>
    </source>
</evidence>
<keyword evidence="11" id="KW-0966">Cell projection</keyword>
<protein>
    <recommendedName>
        <fullName evidence="10">Flagellar protein FliL</fullName>
    </recommendedName>
</protein>
<evidence type="ECO:0000256" key="2">
    <source>
        <dbReference type="ARBA" id="ARBA00004162"/>
    </source>
</evidence>
<reference evidence="11 12" key="1">
    <citation type="journal article" date="2014" name="Genome Announc.">
        <title>Draft Genome Sequence of the Haloacid-Degrading Burkholderia caribensis Strain MBA4.</title>
        <authorList>
            <person name="Pan Y."/>
            <person name="Kong K.F."/>
            <person name="Tsang J.S."/>
        </authorList>
    </citation>
    <scope>NUCLEOTIDE SEQUENCE [LARGE SCALE GENOMIC DNA]</scope>
    <source>
        <strain evidence="11 12">MBA4</strain>
    </source>
</reference>
<keyword evidence="5 10" id="KW-0145">Chemotaxis</keyword>
<keyword evidence="11" id="KW-0282">Flagellum</keyword>
<dbReference type="NCBIfam" id="NF005435">
    <property type="entry name" value="PRK07021.1"/>
    <property type="match status" value="1"/>
</dbReference>
<dbReference type="GO" id="GO:0006935">
    <property type="term" value="P:chemotaxis"/>
    <property type="evidence" value="ECO:0007669"/>
    <property type="project" value="UniProtKB-KW"/>
</dbReference>
<keyword evidence="9 10" id="KW-0472">Membrane</keyword>
<feature type="transmembrane region" description="Helical" evidence="10">
    <location>
        <begin position="23"/>
        <end position="44"/>
    </location>
</feature>
<organism evidence="11 12">
    <name type="scientific">Paraburkholderia caribensis MBA4</name>
    <dbReference type="NCBI Taxonomy" id="1323664"/>
    <lineage>
        <taxon>Bacteria</taxon>
        <taxon>Pseudomonadati</taxon>
        <taxon>Pseudomonadota</taxon>
        <taxon>Betaproteobacteria</taxon>
        <taxon>Burkholderiales</taxon>
        <taxon>Burkholderiaceae</taxon>
        <taxon>Paraburkholderia</taxon>
    </lineage>
</organism>
<evidence type="ECO:0000256" key="6">
    <source>
        <dbReference type="ARBA" id="ARBA00022692"/>
    </source>
</evidence>
<comment type="similarity">
    <text evidence="3 10">Belongs to the FliL family.</text>
</comment>
<dbReference type="GO" id="GO:0005886">
    <property type="term" value="C:plasma membrane"/>
    <property type="evidence" value="ECO:0007669"/>
    <property type="project" value="UniProtKB-SubCell"/>
</dbReference>
<dbReference type="RefSeq" id="WP_035991512.1">
    <property type="nucleotide sequence ID" value="NZ_CP012746.1"/>
</dbReference>
<proteinExistence type="inferred from homology"/>
<accession>A0A0P0R5Y8</accession>
<dbReference type="PANTHER" id="PTHR35091:SF2">
    <property type="entry name" value="FLAGELLAR PROTEIN FLIL"/>
    <property type="match status" value="1"/>
</dbReference>
<dbReference type="InterPro" id="IPR005503">
    <property type="entry name" value="FliL"/>
</dbReference>
<keyword evidence="10" id="KW-0997">Cell inner membrane</keyword>
<keyword evidence="4" id="KW-1003">Cell membrane</keyword>
<dbReference type="EMBL" id="CP012746">
    <property type="protein sequence ID" value="ALL63675.1"/>
    <property type="molecule type" value="Genomic_DNA"/>
</dbReference>
<dbReference type="GO" id="GO:0009425">
    <property type="term" value="C:bacterial-type flagellum basal body"/>
    <property type="evidence" value="ECO:0007669"/>
    <property type="project" value="InterPro"/>
</dbReference>
<keyword evidence="8 10" id="KW-1133">Transmembrane helix</keyword>
<gene>
    <name evidence="11" type="ORF">K788_0007141</name>
</gene>
<dbReference type="GeneID" id="69967908"/>
<keyword evidence="7 10" id="KW-0283">Flagellar rotation</keyword>
<dbReference type="GO" id="GO:0071978">
    <property type="term" value="P:bacterial-type flagellum-dependent swarming motility"/>
    <property type="evidence" value="ECO:0007669"/>
    <property type="project" value="TreeGrafter"/>
</dbReference>
<sequence>MATTTANQQANAKPSSPGLVKRILVILLIVLVAAGAAGAATWFFMSKRAPAAATAAAPAPAPAPIFFPLESMTVNLQSDDGQQHYLRIGLTLKLNDQKVQEHLTEHMPEVRSRVLLALSNKHPEELATLDGKKALATELEKLIEEPTEANGQPVHVSDVLFTEFVVQ</sequence>
<keyword evidence="11" id="KW-0969">Cilium</keyword>
<comment type="subcellular location">
    <subcellularLocation>
        <location evidence="10">Cell inner membrane</location>
    </subcellularLocation>
    <subcellularLocation>
        <location evidence="2">Cell membrane</location>
        <topology evidence="2">Single-pass membrane protein</topology>
    </subcellularLocation>
</comment>
<dbReference type="PANTHER" id="PTHR35091">
    <property type="entry name" value="FLAGELLAR PROTEIN FLIL"/>
    <property type="match status" value="1"/>
</dbReference>
<dbReference type="AlphaFoldDB" id="A0A0P0R5Y8"/>
<evidence type="ECO:0000256" key="8">
    <source>
        <dbReference type="ARBA" id="ARBA00022989"/>
    </source>
</evidence>
<evidence type="ECO:0000313" key="11">
    <source>
        <dbReference type="EMBL" id="ALL63675.1"/>
    </source>
</evidence>
<evidence type="ECO:0000313" key="12">
    <source>
        <dbReference type="Proteomes" id="UP000019146"/>
    </source>
</evidence>